<sequence>MAKTERQILKGLVSGEKNGRPLEGLTVEVLHKDLRKNEQVKSNITDKDGRFSIIYETSDFNQAESEIYLQILNRKGDVISVQTESVFGHSGSWEDLEVKVPEAAVETAAFDYTRYHFKSLVNINPNYFGSFEKSEIKEIAPIVFPKQGDTRYEKLECIGLFPERDEVEAVFKVNLPYGFGGNLCSDGSKEYIAFYIDYGTGFQPVGPAVTMNTHNLAAVRRGPLCYAVKQSVDFKKKKCQEPFIIKLRAILSWNVPPAGPNYIPTWGNSEDAWIQIDPVKKAWQLVTSDFEELNLIKSYSDLQTSKKELIESLKASLDYNKEDVEEHRILFKENILKNPNYYGGLADKNNIQDAIIAVNSLPSEILEKFKPMLVDPKWLYPVKPIIYNTDYEKLTCVGLYPERDTLEATVAVTRQTGYKGNLCSVGSEEYVAFYVDWGDGSGYQHEGTTFFKAHDIKRKENPLMYAVNLRIRDMDKKLKRCKEENVVRVRAILSWEVAPTGPSYKPAWGNVLNCNIQIRPRTGQGAKCEIQHVNKILVEDINVQGYARKVIDDTTLSPTLFNRPFGSIIAIWGNVNVPAAAYYRMRYSEDNGTTWNTVTDKRRYKINNFTVGFRTPDANGWFSKNTYLFDLGNYSDTPVAQWHSGTRSGKYIIRLELADLFKNPIAGPACQVTVYLDNQNVDHYSFIGSTIPQQGVIVKDGAVAIKKCGKYVGGEKVVVYGNFHDQHFNAYSLELFGGNLASSGVSITPAASRYDQAPLVLDDHGTIGATDPGNGTQLTSVDMIDAGANVACAYGIRMVTSDRAILGYFSTYIFKTTSHSKDAYVTFDWEP</sequence>
<organism evidence="1 2">
    <name type="scientific">Pricia antarctica</name>
    <dbReference type="NCBI Taxonomy" id="641691"/>
    <lineage>
        <taxon>Bacteria</taxon>
        <taxon>Pseudomonadati</taxon>
        <taxon>Bacteroidota</taxon>
        <taxon>Flavobacteriia</taxon>
        <taxon>Flavobacteriales</taxon>
        <taxon>Flavobacteriaceae</taxon>
        <taxon>Pricia</taxon>
    </lineage>
</organism>
<dbReference type="Proteomes" id="UP000199109">
    <property type="component" value="Unassembled WGS sequence"/>
</dbReference>
<keyword evidence="2" id="KW-1185">Reference proteome</keyword>
<evidence type="ECO:0000313" key="1">
    <source>
        <dbReference type="EMBL" id="SDE89625.1"/>
    </source>
</evidence>
<dbReference type="RefSeq" id="WP_091871900.1">
    <property type="nucleotide sequence ID" value="NZ_FNAO01000008.1"/>
</dbReference>
<accession>A0A1G7GN90</accession>
<reference evidence="1 2" key="1">
    <citation type="submission" date="2016-10" db="EMBL/GenBank/DDBJ databases">
        <authorList>
            <person name="de Groot N.N."/>
        </authorList>
    </citation>
    <scope>NUCLEOTIDE SEQUENCE [LARGE SCALE GENOMIC DNA]</scope>
    <source>
        <strain evidence="1 2">DSM 23421</strain>
    </source>
</reference>
<protein>
    <submittedName>
        <fullName evidence="1">Uncharacterized protein</fullName>
    </submittedName>
</protein>
<dbReference type="OrthoDB" id="9156778at2"/>
<dbReference type="AlphaFoldDB" id="A0A1G7GN90"/>
<name>A0A1G7GN90_9FLAO</name>
<proteinExistence type="predicted"/>
<evidence type="ECO:0000313" key="2">
    <source>
        <dbReference type="Proteomes" id="UP000199109"/>
    </source>
</evidence>
<dbReference type="EMBL" id="FNAO01000008">
    <property type="protein sequence ID" value="SDE89625.1"/>
    <property type="molecule type" value="Genomic_DNA"/>
</dbReference>
<gene>
    <name evidence="1" type="ORF">SAMN05421636_108219</name>
</gene>